<dbReference type="KEGG" id="amx:AM2010_2334"/>
<dbReference type="EMBL" id="CP011805">
    <property type="protein sequence ID" value="AKM08390.1"/>
    <property type="molecule type" value="Genomic_DNA"/>
</dbReference>
<dbReference type="AlphaFoldDB" id="A0A0G3XA07"/>
<dbReference type="PATRIC" id="fig|543877.4.peg.2368"/>
<feature type="region of interest" description="Disordered" evidence="1">
    <location>
        <begin position="160"/>
        <end position="199"/>
    </location>
</feature>
<feature type="signal peptide" evidence="2">
    <location>
        <begin position="1"/>
        <end position="26"/>
    </location>
</feature>
<protein>
    <recommendedName>
        <fullName evidence="5">Porin</fullName>
    </recommendedName>
</protein>
<dbReference type="OrthoDB" id="8479273at2"/>
<dbReference type="RefSeq" id="WP_047807227.1">
    <property type="nucleotide sequence ID" value="NZ_CP011805.1"/>
</dbReference>
<keyword evidence="4" id="KW-1185">Reference proteome</keyword>
<sequence length="249" mass="26117" precursor="true">MARSGRKADKGGIVPLLLSAACLALALPSAGLAVAGLDGNSAVSDLGRFAPFTPASVDPDLAHRVAEMTAARGQTLRFTPAGPARPLDRTVTVAVRVNGDTAKAISFRSTLAAVAGDAGKAPALASTRYNLGVSRGYQSFAKTPALPAGVREMEVPDLASFKPSEGAPDKPSRLQPRISFEQDRNPGRSPRTLEGLGDQSVDLGGAYRVTRNLDVTAGVRLSQDRDRLAPLTDMEEDSQAVYVGTQFRF</sequence>
<evidence type="ECO:0008006" key="5">
    <source>
        <dbReference type="Google" id="ProtNLM"/>
    </source>
</evidence>
<dbReference type="PROSITE" id="PS51257">
    <property type="entry name" value="PROKAR_LIPOPROTEIN"/>
    <property type="match status" value="1"/>
</dbReference>
<keyword evidence="2" id="KW-0732">Signal</keyword>
<name>A0A0G3XA07_9SPHN</name>
<feature type="chain" id="PRO_5002562359" description="Porin" evidence="2">
    <location>
        <begin position="27"/>
        <end position="249"/>
    </location>
</feature>
<dbReference type="STRING" id="543877.AM2010_2334"/>
<accession>A0A0G3XA07</accession>
<evidence type="ECO:0000256" key="1">
    <source>
        <dbReference type="SAM" id="MobiDB-lite"/>
    </source>
</evidence>
<evidence type="ECO:0000256" key="2">
    <source>
        <dbReference type="SAM" id="SignalP"/>
    </source>
</evidence>
<dbReference type="Proteomes" id="UP000037643">
    <property type="component" value="Chromosome"/>
</dbReference>
<gene>
    <name evidence="3" type="ORF">AM2010_2334</name>
</gene>
<organism evidence="3 4">
    <name type="scientific">Pelagerythrobacter marensis</name>
    <dbReference type="NCBI Taxonomy" id="543877"/>
    <lineage>
        <taxon>Bacteria</taxon>
        <taxon>Pseudomonadati</taxon>
        <taxon>Pseudomonadota</taxon>
        <taxon>Alphaproteobacteria</taxon>
        <taxon>Sphingomonadales</taxon>
        <taxon>Erythrobacteraceae</taxon>
        <taxon>Pelagerythrobacter</taxon>
    </lineage>
</organism>
<reference evidence="3 4" key="1">
    <citation type="submission" date="2015-06" db="EMBL/GenBank/DDBJ databases">
        <authorList>
            <person name="Kim K.M."/>
        </authorList>
    </citation>
    <scope>NUCLEOTIDE SEQUENCE [LARGE SCALE GENOMIC DNA]</scope>
    <source>
        <strain evidence="3 4">KCTC 22370</strain>
    </source>
</reference>
<proteinExistence type="predicted"/>
<evidence type="ECO:0000313" key="4">
    <source>
        <dbReference type="Proteomes" id="UP000037643"/>
    </source>
</evidence>
<evidence type="ECO:0000313" key="3">
    <source>
        <dbReference type="EMBL" id="AKM08390.1"/>
    </source>
</evidence>